<protein>
    <submittedName>
        <fullName evidence="1">Uncharacterized protein</fullName>
    </submittedName>
</protein>
<name>A0A1J7J9K2_9PEZI</name>
<dbReference type="AlphaFoldDB" id="A0A1J7J9K2"/>
<proteinExistence type="predicted"/>
<evidence type="ECO:0000313" key="2">
    <source>
        <dbReference type="Proteomes" id="UP000182658"/>
    </source>
</evidence>
<evidence type="ECO:0000313" key="1">
    <source>
        <dbReference type="EMBL" id="OIW24202.1"/>
    </source>
</evidence>
<organism evidence="1 2">
    <name type="scientific">Coniochaeta ligniaria NRRL 30616</name>
    <dbReference type="NCBI Taxonomy" id="1408157"/>
    <lineage>
        <taxon>Eukaryota</taxon>
        <taxon>Fungi</taxon>
        <taxon>Dikarya</taxon>
        <taxon>Ascomycota</taxon>
        <taxon>Pezizomycotina</taxon>
        <taxon>Sordariomycetes</taxon>
        <taxon>Sordariomycetidae</taxon>
        <taxon>Coniochaetales</taxon>
        <taxon>Coniochaetaceae</taxon>
        <taxon>Coniochaeta</taxon>
    </lineage>
</organism>
<gene>
    <name evidence="1" type="ORF">CONLIGDRAFT_648981</name>
</gene>
<reference evidence="1 2" key="1">
    <citation type="submission" date="2016-10" db="EMBL/GenBank/DDBJ databases">
        <title>Draft genome sequence of Coniochaeta ligniaria NRRL30616, a lignocellulolytic fungus for bioabatement of inhibitors in plant biomass hydrolysates.</title>
        <authorList>
            <consortium name="DOE Joint Genome Institute"/>
            <person name="Jimenez D.J."/>
            <person name="Hector R.E."/>
            <person name="Riley R."/>
            <person name="Sun H."/>
            <person name="Grigoriev I.V."/>
            <person name="Van Elsas J.D."/>
            <person name="Nichols N.N."/>
        </authorList>
    </citation>
    <scope>NUCLEOTIDE SEQUENCE [LARGE SCALE GENOMIC DNA]</scope>
    <source>
        <strain evidence="1 2">NRRL 30616</strain>
    </source>
</reference>
<dbReference type="InParanoid" id="A0A1J7J9K2"/>
<dbReference type="Proteomes" id="UP000182658">
    <property type="component" value="Unassembled WGS sequence"/>
</dbReference>
<sequence length="336" mass="36587">MIQAGFYYHDGQVHAGKLRLSHLAHDAVPPDIRRTLDSAGVGYQIWNAGTLRPYSSYRVGGQCSHQEQVAFTNEKVMAISAETSVAVAKVCSDASNPASSLGTVMVILQRLGCMAGDALDKHRKLSGVTGETATFLQNQRDLKPNITFVRKKPRYTKKMGILLDDGGETCHGVMTKIYSQLDFEICRHLTALRIDHNSIDAKQRGLSASKPGYGSIHEILPPCCSDGPPAAPPAPQRPIPHLQPRARWRQGPPPNTDIMTLTTRLRFSCSSLTCSPNPAYSMSVTKEATATVADTDTYATRWSDTGPSSKLYPSFTTLLGIAWTNRCELEATVDGP</sequence>
<accession>A0A1J7J9K2</accession>
<keyword evidence="2" id="KW-1185">Reference proteome</keyword>
<dbReference type="EMBL" id="KV875104">
    <property type="protein sequence ID" value="OIW24202.1"/>
    <property type="molecule type" value="Genomic_DNA"/>
</dbReference>